<dbReference type="RefSeq" id="WP_136839335.1">
    <property type="nucleotide sequence ID" value="NZ_SWBR01000001.1"/>
</dbReference>
<dbReference type="Pfam" id="PF01370">
    <property type="entry name" value="Epimerase"/>
    <property type="match status" value="1"/>
</dbReference>
<proteinExistence type="inferred from homology"/>
<organism evidence="4 5">
    <name type="scientific">Pedobacter polaris</name>
    <dbReference type="NCBI Taxonomy" id="2571273"/>
    <lineage>
        <taxon>Bacteria</taxon>
        <taxon>Pseudomonadati</taxon>
        <taxon>Bacteroidota</taxon>
        <taxon>Sphingobacteriia</taxon>
        <taxon>Sphingobacteriales</taxon>
        <taxon>Sphingobacteriaceae</taxon>
        <taxon>Pedobacter</taxon>
    </lineage>
</organism>
<comment type="caution">
    <text evidence="4">The sequence shown here is derived from an EMBL/GenBank/DDBJ whole genome shotgun (WGS) entry which is preliminary data.</text>
</comment>
<dbReference type="InterPro" id="IPR010099">
    <property type="entry name" value="SDR39U1"/>
</dbReference>
<evidence type="ECO:0000313" key="5">
    <source>
        <dbReference type="Proteomes" id="UP000309488"/>
    </source>
</evidence>
<dbReference type="Proteomes" id="UP000309488">
    <property type="component" value="Unassembled WGS sequence"/>
</dbReference>
<dbReference type="Pfam" id="PF08338">
    <property type="entry name" value="DUF1731"/>
    <property type="match status" value="1"/>
</dbReference>
<dbReference type="CDD" id="cd05242">
    <property type="entry name" value="SDR_a8"/>
    <property type="match status" value="1"/>
</dbReference>
<feature type="domain" description="NAD-dependent epimerase/dehydratase" evidence="2">
    <location>
        <begin position="5"/>
        <end position="224"/>
    </location>
</feature>
<dbReference type="InterPro" id="IPR036291">
    <property type="entry name" value="NAD(P)-bd_dom_sf"/>
</dbReference>
<evidence type="ECO:0000256" key="1">
    <source>
        <dbReference type="ARBA" id="ARBA00009353"/>
    </source>
</evidence>
<comment type="similarity">
    <text evidence="1">Belongs to the NAD(P)-dependent epimerase/dehydratase family. SDR39U1 subfamily.</text>
</comment>
<dbReference type="NCBIfam" id="TIGR01777">
    <property type="entry name" value="yfcH"/>
    <property type="match status" value="1"/>
</dbReference>
<dbReference type="PANTHER" id="PTHR11092">
    <property type="entry name" value="SUGAR NUCLEOTIDE EPIMERASE RELATED"/>
    <property type="match status" value="1"/>
</dbReference>
<evidence type="ECO:0000259" key="3">
    <source>
        <dbReference type="Pfam" id="PF08338"/>
    </source>
</evidence>
<evidence type="ECO:0000313" key="4">
    <source>
        <dbReference type="EMBL" id="TKC13214.1"/>
    </source>
</evidence>
<accession>A0A4U1CW71</accession>
<sequence>MSKKILITGATGLVGRKLISALQALGHEIAILTRKQIAIDGVKVYLWDVYNQTMDVNALNGIDTVIHLAGEGIADKKWTDKRKKQIIDSRVLSAKLLYKTIQETKTQVKSFISASAVGYYGDRGDEILTENSNSGTGFLSECCMKWEDAANEGLVLGIRVVKIRIGLVLSKNDGALAAMAKPIKFFVGAPLGSGKQWMPWIHIDDIIQIFIKAVEDKEMAGAYNASAPFPVTNKLLTYRIAQRLNRPVWPIHVPKFALKSLMGEMCILPLMSNNTMVQKLLNTGYKFSYVNLDEALDSIYNK</sequence>
<dbReference type="PANTHER" id="PTHR11092:SF0">
    <property type="entry name" value="EPIMERASE FAMILY PROTEIN SDR39U1"/>
    <property type="match status" value="1"/>
</dbReference>
<dbReference type="AlphaFoldDB" id="A0A4U1CW71"/>
<name>A0A4U1CW71_9SPHI</name>
<feature type="domain" description="DUF1731" evidence="3">
    <location>
        <begin position="253"/>
        <end position="298"/>
    </location>
</feature>
<dbReference type="SUPFAM" id="SSF51735">
    <property type="entry name" value="NAD(P)-binding Rossmann-fold domains"/>
    <property type="match status" value="1"/>
</dbReference>
<dbReference type="EMBL" id="SWBR01000001">
    <property type="protein sequence ID" value="TKC13214.1"/>
    <property type="molecule type" value="Genomic_DNA"/>
</dbReference>
<protein>
    <submittedName>
        <fullName evidence="4">TIGR01777 family protein</fullName>
    </submittedName>
</protein>
<dbReference type="Gene3D" id="3.40.50.720">
    <property type="entry name" value="NAD(P)-binding Rossmann-like Domain"/>
    <property type="match status" value="1"/>
</dbReference>
<reference evidence="4 5" key="1">
    <citation type="submission" date="2019-04" db="EMBL/GenBank/DDBJ databases">
        <title>Pedobacter sp. RP-3-22 sp. nov., isolated from Arctic soil.</title>
        <authorList>
            <person name="Dahal R.H."/>
            <person name="Kim D.-U."/>
        </authorList>
    </citation>
    <scope>NUCLEOTIDE SEQUENCE [LARGE SCALE GENOMIC DNA]</scope>
    <source>
        <strain evidence="4 5">RP-3-22</strain>
    </source>
</reference>
<dbReference type="InterPro" id="IPR001509">
    <property type="entry name" value="Epimerase_deHydtase"/>
</dbReference>
<keyword evidence="5" id="KW-1185">Reference proteome</keyword>
<dbReference type="OrthoDB" id="9801773at2"/>
<dbReference type="InterPro" id="IPR013549">
    <property type="entry name" value="DUF1731"/>
</dbReference>
<gene>
    <name evidence="4" type="ORF">FA048_06300</name>
</gene>
<evidence type="ECO:0000259" key="2">
    <source>
        <dbReference type="Pfam" id="PF01370"/>
    </source>
</evidence>